<organism evidence="2 3">
    <name type="scientific">Synaphobranchus kaupii</name>
    <name type="common">Kaup's arrowtooth eel</name>
    <dbReference type="NCBI Taxonomy" id="118154"/>
    <lineage>
        <taxon>Eukaryota</taxon>
        <taxon>Metazoa</taxon>
        <taxon>Chordata</taxon>
        <taxon>Craniata</taxon>
        <taxon>Vertebrata</taxon>
        <taxon>Euteleostomi</taxon>
        <taxon>Actinopterygii</taxon>
        <taxon>Neopterygii</taxon>
        <taxon>Teleostei</taxon>
        <taxon>Anguilliformes</taxon>
        <taxon>Synaphobranchidae</taxon>
        <taxon>Synaphobranchus</taxon>
    </lineage>
</organism>
<sequence length="364" mass="39831">MFVLCGPQGNTGQGTAGRPFGRSVQGTRWIIPCCLRAMFILGLHLWSPAVSSVYSPAMRKTSHCHLWCAIWLLPALMGFTSRVPRPLTVYGQLCPPSPQRPPQCFLSAWMPCLWMRARGPHSSAHLPYLVTGNSELRKRTGRTSTFGSHSFLDLESLQWASDSARLQIFYRGFQEAVEQPEILTSCAFSETVHGFSIDPHKYGDNCATNIKASPETGCSSGDSCRSPEPCRLPGAAPPARPSPATLSSPGTRFPVGGHASRVPRLTRVTEYRLQVGRARHRSDRLSDWRREIGSAAAAAVTLTACLALSVTGPDRMLPPARRTPVQPCSLPPGCPSGLAAERLAARRYSHRLASWFSEKLNRRG</sequence>
<dbReference type="Proteomes" id="UP001152622">
    <property type="component" value="Chromosome 15"/>
</dbReference>
<gene>
    <name evidence="2" type="ORF">SKAU_G00336860</name>
</gene>
<accession>A0A9Q1EME8</accession>
<evidence type="ECO:0000256" key="1">
    <source>
        <dbReference type="SAM" id="MobiDB-lite"/>
    </source>
</evidence>
<reference evidence="2" key="1">
    <citation type="journal article" date="2023" name="Science">
        <title>Genome structures resolve the early diversification of teleost fishes.</title>
        <authorList>
            <person name="Parey E."/>
            <person name="Louis A."/>
            <person name="Montfort J."/>
            <person name="Bouchez O."/>
            <person name="Roques C."/>
            <person name="Iampietro C."/>
            <person name="Lluch J."/>
            <person name="Castinel A."/>
            <person name="Donnadieu C."/>
            <person name="Desvignes T."/>
            <person name="Floi Bucao C."/>
            <person name="Jouanno E."/>
            <person name="Wen M."/>
            <person name="Mejri S."/>
            <person name="Dirks R."/>
            <person name="Jansen H."/>
            <person name="Henkel C."/>
            <person name="Chen W.J."/>
            <person name="Zahm M."/>
            <person name="Cabau C."/>
            <person name="Klopp C."/>
            <person name="Thompson A.W."/>
            <person name="Robinson-Rechavi M."/>
            <person name="Braasch I."/>
            <person name="Lecointre G."/>
            <person name="Bobe J."/>
            <person name="Postlethwait J.H."/>
            <person name="Berthelot C."/>
            <person name="Roest Crollius H."/>
            <person name="Guiguen Y."/>
        </authorList>
    </citation>
    <scope>NUCLEOTIDE SEQUENCE</scope>
    <source>
        <strain evidence="2">WJC10195</strain>
    </source>
</reference>
<evidence type="ECO:0000313" key="2">
    <source>
        <dbReference type="EMBL" id="KAJ8341395.1"/>
    </source>
</evidence>
<name>A0A9Q1EME8_SYNKA</name>
<dbReference type="EMBL" id="JAINUF010000015">
    <property type="protein sequence ID" value="KAJ8341395.1"/>
    <property type="molecule type" value="Genomic_DNA"/>
</dbReference>
<protein>
    <submittedName>
        <fullName evidence="2">Uncharacterized protein</fullName>
    </submittedName>
</protein>
<evidence type="ECO:0000313" key="3">
    <source>
        <dbReference type="Proteomes" id="UP001152622"/>
    </source>
</evidence>
<feature type="region of interest" description="Disordered" evidence="1">
    <location>
        <begin position="215"/>
        <end position="258"/>
    </location>
</feature>
<keyword evidence="3" id="KW-1185">Reference proteome</keyword>
<dbReference type="OrthoDB" id="6513151at2759"/>
<proteinExistence type="predicted"/>
<comment type="caution">
    <text evidence="2">The sequence shown here is derived from an EMBL/GenBank/DDBJ whole genome shotgun (WGS) entry which is preliminary data.</text>
</comment>
<dbReference type="AlphaFoldDB" id="A0A9Q1EME8"/>